<gene>
    <name evidence="11" type="ORF">HNQ92_002742</name>
</gene>
<dbReference type="InterPro" id="IPR008754">
    <property type="entry name" value="Peptidase_M43"/>
</dbReference>
<keyword evidence="12" id="KW-1185">Reference proteome</keyword>
<feature type="domain" description="Peptidase M43 pregnancy-associated plasma-A" evidence="10">
    <location>
        <begin position="130"/>
        <end position="295"/>
    </location>
</feature>
<dbReference type="GO" id="GO:0006508">
    <property type="term" value="P:proteolysis"/>
    <property type="evidence" value="ECO:0007669"/>
    <property type="project" value="UniProtKB-KW"/>
</dbReference>
<sequence length="566" mass="61530">MRVLFLMGILITSTGYLAGQVLPPDECHSPALTGPQRRVAQELFQHYRQSTPANARPHATRVAIKIHNVLTADGQGSAATYLPEVLRVLNEKFAATGLSFFQLGDVNYIRSDRYFNLRMSDDAALTAAHNVHHALNLYLVGNADNANGYAYPPSLDSTQSTRHWNSVFVAVARGNPVAQIIQEVIPHELGHYFGLLHTHEHGLPGNLDPQTREYVTRGPTANCTYAGDQLCDTPADPHSLLFPSDLLLARELCSSAFFSVLDPLRELYRPDVTNLMSYYQGCRTGFTPQQAERMQWGYSLRLRSHPDPAERYFLDGQSRLLAQPTQSTLCAGETTTLALWTYGDFTPASTYEVLLSPAAGGAAHRLAGTWQEGHQLRFQVPADLVGGTYTLTVSAASPAASSNALAVAVAGRPTIALVPEGTTGYVLESSTATNNQWYLDGQVLPGETGPRLRPAGAGTYTVATTQGTCGARASEPFVITATDLLPEEVLLLLYPNPNAGTFWLKYPFESLDATITITDLRGQTIYQSQPPGGTSGYLVQLPRAPGTYLLLLRAGGTHRTVRFVIQ</sequence>
<keyword evidence="7" id="KW-0482">Metalloprotease</keyword>
<dbReference type="PANTHER" id="PTHR47466">
    <property type="match status" value="1"/>
</dbReference>
<keyword evidence="6" id="KW-0862">Zinc</keyword>
<evidence type="ECO:0000256" key="4">
    <source>
        <dbReference type="ARBA" id="ARBA00022729"/>
    </source>
</evidence>
<evidence type="ECO:0000256" key="9">
    <source>
        <dbReference type="SAM" id="SignalP"/>
    </source>
</evidence>
<keyword evidence="5" id="KW-0378">Hydrolase</keyword>
<accession>A0A840TY78</accession>
<evidence type="ECO:0000256" key="8">
    <source>
        <dbReference type="ARBA" id="ARBA00023157"/>
    </source>
</evidence>
<evidence type="ECO:0000256" key="5">
    <source>
        <dbReference type="ARBA" id="ARBA00022801"/>
    </source>
</evidence>
<dbReference type="AlphaFoldDB" id="A0A840TY78"/>
<dbReference type="EMBL" id="JACHGF010000003">
    <property type="protein sequence ID" value="MBB5284599.1"/>
    <property type="molecule type" value="Genomic_DNA"/>
</dbReference>
<keyword evidence="8" id="KW-1015">Disulfide bond</keyword>
<dbReference type="Pfam" id="PF05572">
    <property type="entry name" value="Peptidase_M43"/>
    <property type="match status" value="1"/>
</dbReference>
<evidence type="ECO:0000313" key="12">
    <source>
        <dbReference type="Proteomes" id="UP000557307"/>
    </source>
</evidence>
<evidence type="ECO:0000259" key="10">
    <source>
        <dbReference type="Pfam" id="PF05572"/>
    </source>
</evidence>
<keyword evidence="2" id="KW-0645">Protease</keyword>
<evidence type="ECO:0000256" key="1">
    <source>
        <dbReference type="ARBA" id="ARBA00008721"/>
    </source>
</evidence>
<feature type="chain" id="PRO_5032577822" description="Peptidase M43 pregnancy-associated plasma-A domain-containing protein" evidence="9">
    <location>
        <begin position="19"/>
        <end position="566"/>
    </location>
</feature>
<evidence type="ECO:0000313" key="11">
    <source>
        <dbReference type="EMBL" id="MBB5284599.1"/>
    </source>
</evidence>
<evidence type="ECO:0000256" key="7">
    <source>
        <dbReference type="ARBA" id="ARBA00023049"/>
    </source>
</evidence>
<keyword evidence="4 9" id="KW-0732">Signal</keyword>
<name>A0A840TY78_9BACT</name>
<reference evidence="11 12" key="1">
    <citation type="submission" date="2020-08" db="EMBL/GenBank/DDBJ databases">
        <title>Genomic Encyclopedia of Type Strains, Phase IV (KMG-IV): sequencing the most valuable type-strain genomes for metagenomic binning, comparative biology and taxonomic classification.</title>
        <authorList>
            <person name="Goeker M."/>
        </authorList>
    </citation>
    <scope>NUCLEOTIDE SEQUENCE [LARGE SCALE GENOMIC DNA]</scope>
    <source>
        <strain evidence="11 12">DSM 105074</strain>
    </source>
</reference>
<proteinExistence type="inferred from homology"/>
<dbReference type="GO" id="GO:0008237">
    <property type="term" value="F:metallopeptidase activity"/>
    <property type="evidence" value="ECO:0007669"/>
    <property type="project" value="UniProtKB-KW"/>
</dbReference>
<dbReference type="NCBIfam" id="TIGR04183">
    <property type="entry name" value="Por_Secre_tail"/>
    <property type="match status" value="1"/>
</dbReference>
<evidence type="ECO:0000256" key="6">
    <source>
        <dbReference type="ARBA" id="ARBA00022833"/>
    </source>
</evidence>
<dbReference type="Gene3D" id="3.40.390.10">
    <property type="entry name" value="Collagenase (Catalytic Domain)"/>
    <property type="match status" value="1"/>
</dbReference>
<dbReference type="Proteomes" id="UP000557307">
    <property type="component" value="Unassembled WGS sequence"/>
</dbReference>
<dbReference type="PANTHER" id="PTHR47466:SF1">
    <property type="entry name" value="METALLOPROTEASE MEP1 (AFU_ORTHOLOGUE AFUA_1G07730)-RELATED"/>
    <property type="match status" value="1"/>
</dbReference>
<keyword evidence="3" id="KW-0479">Metal-binding</keyword>
<dbReference type="GO" id="GO:0046872">
    <property type="term" value="F:metal ion binding"/>
    <property type="evidence" value="ECO:0007669"/>
    <property type="project" value="UniProtKB-KW"/>
</dbReference>
<feature type="signal peptide" evidence="9">
    <location>
        <begin position="1"/>
        <end position="18"/>
    </location>
</feature>
<comment type="similarity">
    <text evidence="1">Belongs to the peptidase M43B family.</text>
</comment>
<organism evidence="11 12">
    <name type="scientific">Rhabdobacter roseus</name>
    <dbReference type="NCBI Taxonomy" id="1655419"/>
    <lineage>
        <taxon>Bacteria</taxon>
        <taxon>Pseudomonadati</taxon>
        <taxon>Bacteroidota</taxon>
        <taxon>Cytophagia</taxon>
        <taxon>Cytophagales</taxon>
        <taxon>Cytophagaceae</taxon>
        <taxon>Rhabdobacter</taxon>
    </lineage>
</organism>
<dbReference type="RefSeq" id="WP_184174519.1">
    <property type="nucleotide sequence ID" value="NZ_JACHGF010000003.1"/>
</dbReference>
<dbReference type="SUPFAM" id="SSF55486">
    <property type="entry name" value="Metalloproteases ('zincins'), catalytic domain"/>
    <property type="match status" value="1"/>
</dbReference>
<protein>
    <recommendedName>
        <fullName evidence="10">Peptidase M43 pregnancy-associated plasma-A domain-containing protein</fullName>
    </recommendedName>
</protein>
<evidence type="ECO:0000256" key="3">
    <source>
        <dbReference type="ARBA" id="ARBA00022723"/>
    </source>
</evidence>
<dbReference type="InterPro" id="IPR026444">
    <property type="entry name" value="Secre_tail"/>
</dbReference>
<dbReference type="InterPro" id="IPR024079">
    <property type="entry name" value="MetalloPept_cat_dom_sf"/>
</dbReference>
<comment type="caution">
    <text evidence="11">The sequence shown here is derived from an EMBL/GenBank/DDBJ whole genome shotgun (WGS) entry which is preliminary data.</text>
</comment>
<evidence type="ECO:0000256" key="2">
    <source>
        <dbReference type="ARBA" id="ARBA00022670"/>
    </source>
</evidence>